<gene>
    <name evidence="2" type="ORF">BDZ90DRAFT_282292</name>
</gene>
<feature type="chain" id="PRO_5016275492" description="Secreted protein" evidence="1">
    <location>
        <begin position="25"/>
        <end position="75"/>
    </location>
</feature>
<dbReference type="Proteomes" id="UP000245884">
    <property type="component" value="Unassembled WGS sequence"/>
</dbReference>
<keyword evidence="1" id="KW-0732">Signal</keyword>
<name>A0A316UNC3_9BASI</name>
<feature type="signal peptide" evidence="1">
    <location>
        <begin position="1"/>
        <end position="24"/>
    </location>
</feature>
<dbReference type="AlphaFoldDB" id="A0A316UNC3"/>
<evidence type="ECO:0000313" key="2">
    <source>
        <dbReference type="EMBL" id="PWN24655.1"/>
    </source>
</evidence>
<protein>
    <recommendedName>
        <fullName evidence="4">Secreted protein</fullName>
    </recommendedName>
</protein>
<evidence type="ECO:0000313" key="3">
    <source>
        <dbReference type="Proteomes" id="UP000245884"/>
    </source>
</evidence>
<sequence>MKLSLAKQVAFASAVGILVMVADATQLGYCYRQPDCDGTPTTLTDVGDKTPTYGHCPSYKRDDTLLRAVTMYACT</sequence>
<reference evidence="2 3" key="1">
    <citation type="journal article" date="2018" name="Mol. Biol. Evol.">
        <title>Broad Genomic Sampling Reveals a Smut Pathogenic Ancestry of the Fungal Clade Ustilaginomycotina.</title>
        <authorList>
            <person name="Kijpornyongpan T."/>
            <person name="Mondo S.J."/>
            <person name="Barry K."/>
            <person name="Sandor L."/>
            <person name="Lee J."/>
            <person name="Lipzen A."/>
            <person name="Pangilinan J."/>
            <person name="LaButti K."/>
            <person name="Hainaut M."/>
            <person name="Henrissat B."/>
            <person name="Grigoriev I.V."/>
            <person name="Spatafora J.W."/>
            <person name="Aime M.C."/>
        </authorList>
    </citation>
    <scope>NUCLEOTIDE SEQUENCE [LARGE SCALE GENOMIC DNA]</scope>
    <source>
        <strain evidence="2 3">MCA 5214</strain>
    </source>
</reference>
<accession>A0A316UNC3</accession>
<dbReference type="RefSeq" id="XP_025359267.1">
    <property type="nucleotide sequence ID" value="XM_025509446.1"/>
</dbReference>
<proteinExistence type="predicted"/>
<dbReference type="EMBL" id="KZ819680">
    <property type="protein sequence ID" value="PWN24655.1"/>
    <property type="molecule type" value="Genomic_DNA"/>
</dbReference>
<dbReference type="GeneID" id="37031269"/>
<keyword evidence="3" id="KW-1185">Reference proteome</keyword>
<evidence type="ECO:0008006" key="4">
    <source>
        <dbReference type="Google" id="ProtNLM"/>
    </source>
</evidence>
<organism evidence="2 3">
    <name type="scientific">Jaminaea rosea</name>
    <dbReference type="NCBI Taxonomy" id="1569628"/>
    <lineage>
        <taxon>Eukaryota</taxon>
        <taxon>Fungi</taxon>
        <taxon>Dikarya</taxon>
        <taxon>Basidiomycota</taxon>
        <taxon>Ustilaginomycotina</taxon>
        <taxon>Exobasidiomycetes</taxon>
        <taxon>Microstromatales</taxon>
        <taxon>Microstromatales incertae sedis</taxon>
        <taxon>Jaminaea</taxon>
    </lineage>
</organism>
<evidence type="ECO:0000256" key="1">
    <source>
        <dbReference type="SAM" id="SignalP"/>
    </source>
</evidence>
<feature type="non-terminal residue" evidence="2">
    <location>
        <position position="75"/>
    </location>
</feature>